<evidence type="ECO:0000313" key="10">
    <source>
        <dbReference type="Proteomes" id="UP000007391"/>
    </source>
</evidence>
<dbReference type="STRING" id="1163730.FFONT_0428"/>
<dbReference type="SUPFAM" id="SSF55031">
    <property type="entry name" value="Bacterial exopeptidase dimerisation domain"/>
    <property type="match status" value="1"/>
</dbReference>
<sequence length="422" mass="46754">MNKTSNIPKELLDKVESLKDEMVNTLVELIKIPAISPSSGGEGELDKAKKLLEIIKKWKFDDIIEVNAPDPRAKGGIRPNIVAIYKGKNEKDKIWFLTHMDVVPPGELSKWTECKPFEPVVKNGKVYGRGSVDNGQSLVASLYAVKALMDLGIRPSRTVALAFVSDEETGSEYGAQYLLKARPDLFGENDWIVVPDGGNSEGSFIEIAEKGILWLRVKVTGKQVHGSMPDKGLNAHRVAADFVITLDKKLHEKFNKRNDLFDPPRSTFEPTMVRGSAGSVNIIPSDHEITFDCRILPEYTIDEVLNVVNQTKNEIIAKHKKVIEGESLPKIEIEIVNRSDSTKPTDPNSEIVKKLTESIQKLRGITPKTGGIGGGTVAAFFRQKGIPAVVWCTIDEVEHQPNEYASIKNMVEDAKVFLSLMI</sequence>
<evidence type="ECO:0000256" key="6">
    <source>
        <dbReference type="ARBA" id="ARBA00022833"/>
    </source>
</evidence>
<evidence type="ECO:0000256" key="3">
    <source>
        <dbReference type="ARBA" id="ARBA00006247"/>
    </source>
</evidence>
<comment type="cofactor">
    <cofactor evidence="1">
        <name>Co(2+)</name>
        <dbReference type="ChEBI" id="CHEBI:48828"/>
    </cofactor>
</comment>
<comment type="similarity">
    <text evidence="3">Belongs to the peptidase M20A family.</text>
</comment>
<dbReference type="AlphaFoldDB" id="I0A0B1"/>
<protein>
    <submittedName>
        <fullName evidence="9">Metalloexopeptidase, family M20</fullName>
    </submittedName>
</protein>
<proteinExistence type="inferred from homology"/>
<keyword evidence="5" id="KW-0378">Hydrolase</keyword>
<dbReference type="Gene3D" id="3.40.630.10">
    <property type="entry name" value="Zn peptidases"/>
    <property type="match status" value="2"/>
</dbReference>
<keyword evidence="6" id="KW-0862">Zinc</keyword>
<dbReference type="PANTHER" id="PTHR43808:SF32">
    <property type="entry name" value="ARGE_DAPE-RELATED DEACYLASE"/>
    <property type="match status" value="1"/>
</dbReference>
<dbReference type="PANTHER" id="PTHR43808">
    <property type="entry name" value="ACETYLORNITHINE DEACETYLASE"/>
    <property type="match status" value="1"/>
</dbReference>
<reference evidence="9 10" key="2">
    <citation type="journal article" date="2014" name="Extremophiles">
        <title>Analysis of the complete genome of Fervidococcus fontis confirms the distinct phylogenetic position of the order Fervidicoccales and suggests its environmental function.</title>
        <authorList>
            <person name="Lebedinsky A.V."/>
            <person name="Mardanov A.V."/>
            <person name="Kublanov I.V."/>
            <person name="Gumerov V.M."/>
            <person name="Beletsky A.V."/>
            <person name="Perevalova A.A."/>
            <person name="Bidzhieva S.Kh."/>
            <person name="Bonch-Osmolovskaya E.A."/>
            <person name="Skryabin K.G."/>
            <person name="Ravin N.V."/>
        </authorList>
    </citation>
    <scope>NUCLEOTIDE SEQUENCE [LARGE SCALE GENOMIC DNA]</scope>
    <source>
        <strain evidence="10">DSM 19380 / VKM B-2539 / Kam940</strain>
    </source>
</reference>
<name>I0A0B1_FERFK</name>
<feature type="domain" description="Peptidase M20 dimerisation" evidence="8">
    <location>
        <begin position="207"/>
        <end position="310"/>
    </location>
</feature>
<dbReference type="InterPro" id="IPR010182">
    <property type="entry name" value="ArgE/DapE"/>
</dbReference>
<dbReference type="EMBL" id="CP003423">
    <property type="protein sequence ID" value="AFH42418.1"/>
    <property type="molecule type" value="Genomic_DNA"/>
</dbReference>
<keyword evidence="7" id="KW-0170">Cobalt</keyword>
<dbReference type="Pfam" id="PF01546">
    <property type="entry name" value="Peptidase_M20"/>
    <property type="match status" value="1"/>
</dbReference>
<evidence type="ECO:0000256" key="4">
    <source>
        <dbReference type="ARBA" id="ARBA00022723"/>
    </source>
</evidence>
<dbReference type="InterPro" id="IPR002933">
    <property type="entry name" value="Peptidase_M20"/>
</dbReference>
<dbReference type="InterPro" id="IPR036264">
    <property type="entry name" value="Bact_exopeptidase_dim_dom"/>
</dbReference>
<dbReference type="KEGG" id="ffo:FFONT_0428"/>
<dbReference type="OrthoDB" id="24854at2157"/>
<accession>I0A0B1</accession>
<evidence type="ECO:0000256" key="5">
    <source>
        <dbReference type="ARBA" id="ARBA00022801"/>
    </source>
</evidence>
<evidence type="ECO:0000313" key="9">
    <source>
        <dbReference type="EMBL" id="AFH42418.1"/>
    </source>
</evidence>
<dbReference type="InterPro" id="IPR050072">
    <property type="entry name" value="Peptidase_M20A"/>
</dbReference>
<comment type="cofactor">
    <cofactor evidence="2">
        <name>Zn(2+)</name>
        <dbReference type="ChEBI" id="CHEBI:29105"/>
    </cofactor>
</comment>
<dbReference type="FunCoup" id="I0A0B1">
    <property type="interactions" value="58"/>
</dbReference>
<dbReference type="GO" id="GO:0046872">
    <property type="term" value="F:metal ion binding"/>
    <property type="evidence" value="ECO:0007669"/>
    <property type="project" value="UniProtKB-KW"/>
</dbReference>
<evidence type="ECO:0000256" key="7">
    <source>
        <dbReference type="ARBA" id="ARBA00023285"/>
    </source>
</evidence>
<dbReference type="Proteomes" id="UP000007391">
    <property type="component" value="Chromosome"/>
</dbReference>
<evidence type="ECO:0000259" key="8">
    <source>
        <dbReference type="Pfam" id="PF07687"/>
    </source>
</evidence>
<dbReference type="HOGENOM" id="CLU_021802_2_2_2"/>
<dbReference type="NCBIfam" id="TIGR01910">
    <property type="entry name" value="DapE-ArgE"/>
    <property type="match status" value="1"/>
</dbReference>
<evidence type="ECO:0000256" key="2">
    <source>
        <dbReference type="ARBA" id="ARBA00001947"/>
    </source>
</evidence>
<dbReference type="GO" id="GO:0016787">
    <property type="term" value="F:hydrolase activity"/>
    <property type="evidence" value="ECO:0007669"/>
    <property type="project" value="UniProtKB-KW"/>
</dbReference>
<dbReference type="NCBIfam" id="NF010589">
    <property type="entry name" value="PRK13983.1"/>
    <property type="match status" value="1"/>
</dbReference>
<dbReference type="InParanoid" id="I0A0B1"/>
<keyword evidence="4" id="KW-0479">Metal-binding</keyword>
<dbReference type="Pfam" id="PF07687">
    <property type="entry name" value="M20_dimer"/>
    <property type="match status" value="1"/>
</dbReference>
<dbReference type="SUPFAM" id="SSF53187">
    <property type="entry name" value="Zn-dependent exopeptidases"/>
    <property type="match status" value="1"/>
</dbReference>
<dbReference type="InterPro" id="IPR011650">
    <property type="entry name" value="Peptidase_M20_dimer"/>
</dbReference>
<evidence type="ECO:0000256" key="1">
    <source>
        <dbReference type="ARBA" id="ARBA00001941"/>
    </source>
</evidence>
<organism evidence="9 10">
    <name type="scientific">Fervidicoccus fontis (strain DSM 19380 / JCM 18336 / VKM B-2539 / Kam940)</name>
    <dbReference type="NCBI Taxonomy" id="1163730"/>
    <lineage>
        <taxon>Archaea</taxon>
        <taxon>Thermoproteota</taxon>
        <taxon>Thermoprotei</taxon>
        <taxon>Fervidicoccales</taxon>
        <taxon>Fervidicoccaceae</taxon>
        <taxon>Fervidicoccus</taxon>
    </lineage>
</organism>
<reference evidence="10" key="1">
    <citation type="submission" date="2012-03" db="EMBL/GenBank/DDBJ databases">
        <title>Fervidicoccus fontis complete genome analysis confirms its distinct phylogenetic position and predicts its environmental function.</title>
        <authorList>
            <person name="Lebedinsky A.V."/>
            <person name="Mardanov A.V."/>
            <person name="Gumerov V.M."/>
            <person name="Beletsky A.V."/>
            <person name="Kublanov I.V."/>
            <person name="Perevalova A.A."/>
            <person name="Bonch-Osmolovskaya E.A."/>
            <person name="Ravin N.V."/>
            <person name="Skryabin K.G."/>
        </authorList>
    </citation>
    <scope>NUCLEOTIDE SEQUENCE [LARGE SCALE GENOMIC DNA]</scope>
    <source>
        <strain evidence="10">DSM 19380 / VKM B-2539 / Kam940</strain>
    </source>
</reference>
<gene>
    <name evidence="9" type="ordered locus">FFONT_0428</name>
</gene>
<keyword evidence="10" id="KW-1185">Reference proteome</keyword>
<dbReference type="Gene3D" id="3.30.70.360">
    <property type="match status" value="1"/>
</dbReference>
<dbReference type="eggNOG" id="arCOG01107">
    <property type="taxonomic scope" value="Archaea"/>
</dbReference>